<dbReference type="InterPro" id="IPR001789">
    <property type="entry name" value="Sig_transdc_resp-reg_receiver"/>
</dbReference>
<dbReference type="InterPro" id="IPR011006">
    <property type="entry name" value="CheY-like_superfamily"/>
</dbReference>
<dbReference type="SMART" id="SM00448">
    <property type="entry name" value="REC"/>
    <property type="match status" value="1"/>
</dbReference>
<dbReference type="OrthoDB" id="582170at2"/>
<organism evidence="3 4">
    <name type="scientific">Parvibaculum lavamentivorans (strain DS-1 / DSM 13023 / NCIMB 13966)</name>
    <dbReference type="NCBI Taxonomy" id="402881"/>
    <lineage>
        <taxon>Bacteria</taxon>
        <taxon>Pseudomonadati</taxon>
        <taxon>Pseudomonadota</taxon>
        <taxon>Alphaproteobacteria</taxon>
        <taxon>Hyphomicrobiales</taxon>
        <taxon>Parvibaculaceae</taxon>
        <taxon>Parvibaculum</taxon>
    </lineage>
</organism>
<dbReference type="RefSeq" id="WP_012110941.1">
    <property type="nucleotide sequence ID" value="NC_009719.1"/>
</dbReference>
<dbReference type="Proteomes" id="UP000006377">
    <property type="component" value="Chromosome"/>
</dbReference>
<dbReference type="SUPFAM" id="SSF52172">
    <property type="entry name" value="CheY-like"/>
    <property type="match status" value="1"/>
</dbReference>
<evidence type="ECO:0000256" key="1">
    <source>
        <dbReference type="PROSITE-ProRule" id="PRU00169"/>
    </source>
</evidence>
<evidence type="ECO:0000259" key="2">
    <source>
        <dbReference type="PROSITE" id="PS50110"/>
    </source>
</evidence>
<dbReference type="KEGG" id="pla:Plav_2023"/>
<reference evidence="3 4" key="1">
    <citation type="journal article" date="2011" name="Stand. Genomic Sci.">
        <title>Complete genome sequence of Parvibaculum lavamentivorans type strain (DS-1(T)).</title>
        <authorList>
            <person name="Schleheck D."/>
            <person name="Weiss M."/>
            <person name="Pitluck S."/>
            <person name="Bruce D."/>
            <person name="Land M.L."/>
            <person name="Han S."/>
            <person name="Saunders E."/>
            <person name="Tapia R."/>
            <person name="Detter C."/>
            <person name="Brettin T."/>
            <person name="Han J."/>
            <person name="Woyke T."/>
            <person name="Goodwin L."/>
            <person name="Pennacchio L."/>
            <person name="Nolan M."/>
            <person name="Cook A.M."/>
            <person name="Kjelleberg S."/>
            <person name="Thomas T."/>
        </authorList>
    </citation>
    <scope>NUCLEOTIDE SEQUENCE [LARGE SCALE GENOMIC DNA]</scope>
    <source>
        <strain evidence="4">DS-1 / DSM 13023 / NCIMB 13966</strain>
    </source>
</reference>
<feature type="domain" description="Response regulatory" evidence="2">
    <location>
        <begin position="47"/>
        <end position="156"/>
    </location>
</feature>
<dbReference type="Pfam" id="PF00072">
    <property type="entry name" value="Response_reg"/>
    <property type="match status" value="1"/>
</dbReference>
<dbReference type="HOGENOM" id="CLU_000445_69_11_5"/>
<dbReference type="GO" id="GO:0000160">
    <property type="term" value="P:phosphorelay signal transduction system"/>
    <property type="evidence" value="ECO:0007669"/>
    <property type="project" value="InterPro"/>
</dbReference>
<dbReference type="eggNOG" id="COG0784">
    <property type="taxonomic scope" value="Bacteria"/>
</dbReference>
<dbReference type="AlphaFoldDB" id="A7HUQ4"/>
<evidence type="ECO:0000313" key="4">
    <source>
        <dbReference type="Proteomes" id="UP000006377"/>
    </source>
</evidence>
<name>A7HUQ4_PARL1</name>
<gene>
    <name evidence="3" type="ordered locus">Plav_2023</name>
</gene>
<dbReference type="EMBL" id="CP000774">
    <property type="protein sequence ID" value="ABS63637.1"/>
    <property type="molecule type" value="Genomic_DNA"/>
</dbReference>
<keyword evidence="4" id="KW-1185">Reference proteome</keyword>
<keyword evidence="1" id="KW-0597">Phosphoprotein</keyword>
<dbReference type="STRING" id="402881.Plav_2023"/>
<feature type="modified residue" description="4-aspartylphosphate" evidence="1">
    <location>
        <position position="97"/>
    </location>
</feature>
<dbReference type="Gene3D" id="3.40.50.2300">
    <property type="match status" value="1"/>
</dbReference>
<sequence length="159" mass="16758">MIVEKLNRRRTFKMNVLWWMTGLDGGSKGGAGGEKAPSPGLPLSGKTVLVVEDEFFVGLEIAQTLEAAGADVIGPARSVEEAEELLGGGTLDMAVLDVDLDGQYSFDLALALQQRGARVVFATAHADDSGLFRGPIAAIPRIGKPTTARALLRTLLPLS</sequence>
<dbReference type="PROSITE" id="PS50110">
    <property type="entry name" value="RESPONSE_REGULATORY"/>
    <property type="match status" value="1"/>
</dbReference>
<proteinExistence type="predicted"/>
<protein>
    <submittedName>
        <fullName evidence="3">Response regulator receiver protein</fullName>
    </submittedName>
</protein>
<accession>A7HUQ4</accession>
<evidence type="ECO:0000313" key="3">
    <source>
        <dbReference type="EMBL" id="ABS63637.1"/>
    </source>
</evidence>